<comment type="caution">
    <text evidence="1">The sequence shown here is derived from an EMBL/GenBank/DDBJ whole genome shotgun (WGS) entry which is preliminary data.</text>
</comment>
<dbReference type="RefSeq" id="WP_388633534.1">
    <property type="nucleotide sequence ID" value="NZ_JBIAUT010000016.1"/>
</dbReference>
<evidence type="ECO:0000313" key="1">
    <source>
        <dbReference type="EMBL" id="MFF4220689.1"/>
    </source>
</evidence>
<proteinExistence type="predicted"/>
<sequence length="82" mass="8854">MRSTCAHRGGWSARTRGEARCRDCGTVRFTDYGALRPPGLPDALTPKRRDARKADSAAAAWMANLPRRVVWWGLGSVAVGAG</sequence>
<organism evidence="1 2">
    <name type="scientific">Streptomyces nondiastaticus</name>
    <dbReference type="NCBI Taxonomy" id="3154512"/>
    <lineage>
        <taxon>Bacteria</taxon>
        <taxon>Bacillati</taxon>
        <taxon>Actinomycetota</taxon>
        <taxon>Actinomycetes</taxon>
        <taxon>Kitasatosporales</taxon>
        <taxon>Streptomycetaceae</taxon>
        <taxon>Streptomyces</taxon>
    </lineage>
</organism>
<keyword evidence="2" id="KW-1185">Reference proteome</keyword>
<evidence type="ECO:0000313" key="2">
    <source>
        <dbReference type="Proteomes" id="UP001602123"/>
    </source>
</evidence>
<name>A0ABW6U781_9ACTN</name>
<reference evidence="1 2" key="1">
    <citation type="submission" date="2024-10" db="EMBL/GenBank/DDBJ databases">
        <title>The Natural Products Discovery Center: Release of the First 8490 Sequenced Strains for Exploring Actinobacteria Biosynthetic Diversity.</title>
        <authorList>
            <person name="Kalkreuter E."/>
            <person name="Kautsar S.A."/>
            <person name="Yang D."/>
            <person name="Bader C.D."/>
            <person name="Teijaro C.N."/>
            <person name="Fluegel L."/>
            <person name="Davis C.M."/>
            <person name="Simpson J.R."/>
            <person name="Lauterbach L."/>
            <person name="Steele A.D."/>
            <person name="Gui C."/>
            <person name="Meng S."/>
            <person name="Li G."/>
            <person name="Viehrig K."/>
            <person name="Ye F."/>
            <person name="Su P."/>
            <person name="Kiefer A.F."/>
            <person name="Nichols A."/>
            <person name="Cepeda A.J."/>
            <person name="Yan W."/>
            <person name="Fan B."/>
            <person name="Jiang Y."/>
            <person name="Adhikari A."/>
            <person name="Zheng C.-J."/>
            <person name="Schuster L."/>
            <person name="Cowan T.M."/>
            <person name="Smanski M.J."/>
            <person name="Chevrette M.G."/>
            <person name="De Carvalho L.P.S."/>
            <person name="Shen B."/>
        </authorList>
    </citation>
    <scope>NUCLEOTIDE SEQUENCE [LARGE SCALE GENOMIC DNA]</scope>
    <source>
        <strain evidence="1 2">NPDC001650</strain>
    </source>
</reference>
<gene>
    <name evidence="1" type="ORF">ACFYZM_31070</name>
</gene>
<dbReference type="Pfam" id="PF19768">
    <property type="entry name" value="DUF6255"/>
    <property type="match status" value="1"/>
</dbReference>
<dbReference type="InterPro" id="IPR046222">
    <property type="entry name" value="DUF6255"/>
</dbReference>
<dbReference type="Proteomes" id="UP001602123">
    <property type="component" value="Unassembled WGS sequence"/>
</dbReference>
<protein>
    <submittedName>
        <fullName evidence="1">DUF6255 family natural product biosynthesis protein</fullName>
    </submittedName>
</protein>
<dbReference type="EMBL" id="JBIAUT010000016">
    <property type="protein sequence ID" value="MFF4220689.1"/>
    <property type="molecule type" value="Genomic_DNA"/>
</dbReference>
<accession>A0ABW6U781</accession>